<dbReference type="Proteomes" id="UP001497535">
    <property type="component" value="Unassembled WGS sequence"/>
</dbReference>
<dbReference type="EMBL" id="CAVMJV010000200">
    <property type="protein sequence ID" value="CAK5124359.1"/>
    <property type="molecule type" value="Genomic_DNA"/>
</dbReference>
<name>A0ACB1B5F7_MELEN</name>
<sequence>MNFDADASVEFSINTTDFRTLLLHCIREFRGDEKTQEFVWNLITPSECQDKNTEKSEAPENDTKASTDGDSKSKFYQGWAQKPEYNTLELGDKVTQAKELDKGKQGTSAIQHSEASESGTSTMQTLCQNKQQPLIKMESSDIVIKAKLPSITKVNTGKQNVLTTSSSNINSSEKSTSVYNKSSLSELTKLMNNPEYMLQLLAMMGCSSTESSSSLGMNSLLNSLITSPSPSTSSTYSSTLNQQLQTLLALTTLTGSTDSSTSANSSLTSTLASLFSNTGSSANIGSVSKASNSGSVGSVLPKSDDLKKLEIADLSTRSKQSLSSKQLNLGNVEKQSTSTTLSNTQSERSTSVNTSVNNKASLVGQNDYLKMMSNPQYFLQLLSLMGYGTDSSSSLGMNSLINPLIASPSPSTSAYNTTLQNQQLQTLLALNSFGTTDTSNTANSYLTAALASMSGSTGSAFKSGSGHASKTEIGSLDSTIWGKSDSFKKLENRDLGRTKEPLPTRQQNITKQNNSNASTTQSSSVKSTSVINKSLIGQSDYTKLMSNPQYLLQLLSMMGYGTDSNSSLGMNSLMNSLIASPASTSSTYDTSLQNQQLQTLLALNSLNGTTDLNSAAYSYLAAALASMSGSTSSAPKSGQKRQDTQDKCQQGQSGQKTKQNPS</sequence>
<proteinExistence type="predicted"/>
<comment type="caution">
    <text evidence="1">The sequence shown here is derived from an EMBL/GenBank/DDBJ whole genome shotgun (WGS) entry which is preliminary data.</text>
</comment>
<keyword evidence="2" id="KW-1185">Reference proteome</keyword>
<gene>
    <name evidence="1" type="ORF">MENTE1834_LOCUS47753</name>
</gene>
<evidence type="ECO:0000313" key="1">
    <source>
        <dbReference type="EMBL" id="CAK5124359.1"/>
    </source>
</evidence>
<accession>A0ACB1B5F7</accession>
<evidence type="ECO:0000313" key="2">
    <source>
        <dbReference type="Proteomes" id="UP001497535"/>
    </source>
</evidence>
<organism evidence="1 2">
    <name type="scientific">Meloidogyne enterolobii</name>
    <name type="common">Root-knot nematode worm</name>
    <name type="synonym">Meloidogyne mayaguensis</name>
    <dbReference type="NCBI Taxonomy" id="390850"/>
    <lineage>
        <taxon>Eukaryota</taxon>
        <taxon>Metazoa</taxon>
        <taxon>Ecdysozoa</taxon>
        <taxon>Nematoda</taxon>
        <taxon>Chromadorea</taxon>
        <taxon>Rhabditida</taxon>
        <taxon>Tylenchina</taxon>
        <taxon>Tylenchomorpha</taxon>
        <taxon>Tylenchoidea</taxon>
        <taxon>Meloidogynidae</taxon>
        <taxon>Meloidogyninae</taxon>
        <taxon>Meloidogyne</taxon>
    </lineage>
</organism>
<protein>
    <submittedName>
        <fullName evidence="1">Uncharacterized protein</fullName>
    </submittedName>
</protein>
<reference evidence="1" key="1">
    <citation type="submission" date="2023-11" db="EMBL/GenBank/DDBJ databases">
        <authorList>
            <person name="Poullet M."/>
        </authorList>
    </citation>
    <scope>NUCLEOTIDE SEQUENCE</scope>
    <source>
        <strain evidence="1">E1834</strain>
    </source>
</reference>